<gene>
    <name evidence="1" type="ORF">GCM10022223_23910</name>
</gene>
<organism evidence="1 2">
    <name type="scientific">Kineosporia mesophila</name>
    <dbReference type="NCBI Taxonomy" id="566012"/>
    <lineage>
        <taxon>Bacteria</taxon>
        <taxon>Bacillati</taxon>
        <taxon>Actinomycetota</taxon>
        <taxon>Actinomycetes</taxon>
        <taxon>Kineosporiales</taxon>
        <taxon>Kineosporiaceae</taxon>
        <taxon>Kineosporia</taxon>
    </lineage>
</organism>
<dbReference type="EMBL" id="BAAAZO010000003">
    <property type="protein sequence ID" value="GAA3607160.1"/>
    <property type="molecule type" value="Genomic_DNA"/>
</dbReference>
<name>A0ABP6ZF06_9ACTN</name>
<proteinExistence type="predicted"/>
<keyword evidence="2" id="KW-1185">Reference proteome</keyword>
<protein>
    <submittedName>
        <fullName evidence="1">Uncharacterized protein</fullName>
    </submittedName>
</protein>
<dbReference type="Proteomes" id="UP001501074">
    <property type="component" value="Unassembled WGS sequence"/>
</dbReference>
<reference evidence="2" key="1">
    <citation type="journal article" date="2019" name="Int. J. Syst. Evol. Microbiol.">
        <title>The Global Catalogue of Microorganisms (GCM) 10K type strain sequencing project: providing services to taxonomists for standard genome sequencing and annotation.</title>
        <authorList>
            <consortium name="The Broad Institute Genomics Platform"/>
            <consortium name="The Broad Institute Genome Sequencing Center for Infectious Disease"/>
            <person name="Wu L."/>
            <person name="Ma J."/>
        </authorList>
    </citation>
    <scope>NUCLEOTIDE SEQUENCE [LARGE SCALE GENOMIC DNA]</scope>
    <source>
        <strain evidence="2">JCM 16902</strain>
    </source>
</reference>
<comment type="caution">
    <text evidence="1">The sequence shown here is derived from an EMBL/GenBank/DDBJ whole genome shotgun (WGS) entry which is preliminary data.</text>
</comment>
<accession>A0ABP6ZF06</accession>
<evidence type="ECO:0000313" key="2">
    <source>
        <dbReference type="Proteomes" id="UP001501074"/>
    </source>
</evidence>
<sequence>MATIGLPKSLSVMPVARQSARAPAMLRPLVEVADRSCVIVESLLSCVYGRAVPGQGRSSDQMSMDAR</sequence>
<evidence type="ECO:0000313" key="1">
    <source>
        <dbReference type="EMBL" id="GAA3607160.1"/>
    </source>
</evidence>